<proteinExistence type="predicted"/>
<evidence type="ECO:0000313" key="1">
    <source>
        <dbReference type="EMBL" id="SNR17027.1"/>
    </source>
</evidence>
<dbReference type="Proteomes" id="UP000215214">
    <property type="component" value="Chromosome TJEJU"/>
</dbReference>
<dbReference type="OrthoDB" id="1139144at2"/>
<dbReference type="AlphaFoldDB" id="A0A238UCT3"/>
<dbReference type="KEGG" id="tje:TJEJU_3377"/>
<evidence type="ECO:0000313" key="2">
    <source>
        <dbReference type="Proteomes" id="UP000215214"/>
    </source>
</evidence>
<name>A0A238UCT3_9FLAO</name>
<dbReference type="RefSeq" id="WP_095073968.1">
    <property type="nucleotide sequence ID" value="NZ_LT899436.1"/>
</dbReference>
<dbReference type="EMBL" id="LT899436">
    <property type="protein sequence ID" value="SNR17027.1"/>
    <property type="molecule type" value="Genomic_DNA"/>
</dbReference>
<organism evidence="1 2">
    <name type="scientific">Tenacibaculum jejuense</name>
    <dbReference type="NCBI Taxonomy" id="584609"/>
    <lineage>
        <taxon>Bacteria</taxon>
        <taxon>Pseudomonadati</taxon>
        <taxon>Bacteroidota</taxon>
        <taxon>Flavobacteriia</taxon>
        <taxon>Flavobacteriales</taxon>
        <taxon>Flavobacteriaceae</taxon>
        <taxon>Tenacibaculum</taxon>
    </lineage>
</organism>
<keyword evidence="2" id="KW-1185">Reference proteome</keyword>
<gene>
    <name evidence="1" type="ORF">TJEJU_3377</name>
</gene>
<protein>
    <submittedName>
        <fullName evidence="1">Uncharacterized protein</fullName>
    </submittedName>
</protein>
<sequence>MVVEDLVGEFSIIGSNQDEKNSEYKGTLSITIDKHKRVHARWIIGKEQEQTGYGFFNDNILVINFQYLDENHIACTGTAAYRCITKDILDGFWSEEFGDPNFLGSERCFRVKDEAIN</sequence>
<accession>A0A238UCT3</accession>
<reference evidence="1 2" key="1">
    <citation type="submission" date="2017-07" db="EMBL/GenBank/DDBJ databases">
        <authorList>
            <person name="Sun Z.S."/>
            <person name="Albrecht U."/>
            <person name="Echele G."/>
            <person name="Lee C.C."/>
        </authorList>
    </citation>
    <scope>NUCLEOTIDE SEQUENCE [LARGE SCALE GENOMIC DNA]</scope>
    <source>
        <strain evidence="2">type strain: KCTC 22618</strain>
    </source>
</reference>